<evidence type="ECO:0000256" key="8">
    <source>
        <dbReference type="ARBA" id="ARBA00022982"/>
    </source>
</evidence>
<accession>A0A5C6QNR9</accession>
<keyword evidence="7" id="KW-0479">Metal-binding</keyword>
<evidence type="ECO:0000256" key="10">
    <source>
        <dbReference type="ARBA" id="ARBA00023004"/>
    </source>
</evidence>
<dbReference type="InterPro" id="IPR052168">
    <property type="entry name" value="Cytochrome_b561_oxidase"/>
</dbReference>
<evidence type="ECO:0000256" key="11">
    <source>
        <dbReference type="ARBA" id="ARBA00023136"/>
    </source>
</evidence>
<evidence type="ECO:0000256" key="12">
    <source>
        <dbReference type="ARBA" id="ARBA00037975"/>
    </source>
</evidence>
<feature type="transmembrane region" description="Helical" evidence="13">
    <location>
        <begin position="12"/>
        <end position="29"/>
    </location>
</feature>
<dbReference type="Proteomes" id="UP000321822">
    <property type="component" value="Unassembled WGS sequence"/>
</dbReference>
<dbReference type="Gene3D" id="1.20.950.20">
    <property type="entry name" value="Transmembrane di-heme cytochromes, Chain C"/>
    <property type="match status" value="2"/>
</dbReference>
<dbReference type="GO" id="GO:0022904">
    <property type="term" value="P:respiratory electron transport chain"/>
    <property type="evidence" value="ECO:0007669"/>
    <property type="project" value="InterPro"/>
</dbReference>
<feature type="transmembrane region" description="Helical" evidence="13">
    <location>
        <begin position="87"/>
        <end position="108"/>
    </location>
</feature>
<dbReference type="SUPFAM" id="SSF81342">
    <property type="entry name" value="Transmembrane di-heme cytochromes"/>
    <property type="match status" value="1"/>
</dbReference>
<feature type="transmembrane region" description="Helical" evidence="13">
    <location>
        <begin position="49"/>
        <end position="66"/>
    </location>
</feature>
<feature type="transmembrane region" description="Helical" evidence="13">
    <location>
        <begin position="140"/>
        <end position="157"/>
    </location>
</feature>
<dbReference type="RefSeq" id="WP_146783319.1">
    <property type="nucleotide sequence ID" value="NZ_VOLT01000002.1"/>
</dbReference>
<evidence type="ECO:0000256" key="1">
    <source>
        <dbReference type="ARBA" id="ARBA00001970"/>
    </source>
</evidence>
<evidence type="ECO:0000313" key="15">
    <source>
        <dbReference type="EMBL" id="TWX70624.1"/>
    </source>
</evidence>
<keyword evidence="11 13" id="KW-0472">Membrane</keyword>
<keyword evidence="3" id="KW-0813">Transport</keyword>
<evidence type="ECO:0000256" key="5">
    <source>
        <dbReference type="ARBA" id="ARBA00022617"/>
    </source>
</evidence>
<dbReference type="InterPro" id="IPR016174">
    <property type="entry name" value="Di-haem_cyt_TM"/>
</dbReference>
<dbReference type="GO" id="GO:0009055">
    <property type="term" value="F:electron transfer activity"/>
    <property type="evidence" value="ECO:0007669"/>
    <property type="project" value="InterPro"/>
</dbReference>
<dbReference type="GO" id="GO:0005886">
    <property type="term" value="C:plasma membrane"/>
    <property type="evidence" value="ECO:0007669"/>
    <property type="project" value="UniProtKB-SubCell"/>
</dbReference>
<keyword evidence="8" id="KW-0249">Electron transport</keyword>
<keyword evidence="10" id="KW-0408">Iron</keyword>
<keyword evidence="16" id="KW-1185">Reference proteome</keyword>
<comment type="subcellular location">
    <subcellularLocation>
        <location evidence="2">Cell membrane</location>
        <topology evidence="2">Multi-pass membrane protein</topology>
    </subcellularLocation>
</comment>
<evidence type="ECO:0000256" key="13">
    <source>
        <dbReference type="SAM" id="Phobius"/>
    </source>
</evidence>
<dbReference type="PANTHER" id="PTHR30529">
    <property type="entry name" value="CYTOCHROME B561"/>
    <property type="match status" value="1"/>
</dbReference>
<reference evidence="15 16" key="1">
    <citation type="submission" date="2019-07" db="EMBL/GenBank/DDBJ databases">
        <title>Genomes of sea-ice associated Colwellia species.</title>
        <authorList>
            <person name="Bowman J.P."/>
        </authorList>
    </citation>
    <scope>NUCLEOTIDE SEQUENCE [LARGE SCALE GENOMIC DNA]</scope>
    <source>
        <strain evidence="15 16">ACAM 459</strain>
    </source>
</reference>
<comment type="similarity">
    <text evidence="12">Belongs to the cytochrome b561 family.</text>
</comment>
<organism evidence="15 16">
    <name type="scientific">Colwellia demingiae</name>
    <dbReference type="NCBI Taxonomy" id="89401"/>
    <lineage>
        <taxon>Bacteria</taxon>
        <taxon>Pseudomonadati</taxon>
        <taxon>Pseudomonadota</taxon>
        <taxon>Gammaproteobacteria</taxon>
        <taxon>Alteromonadales</taxon>
        <taxon>Colwelliaceae</taxon>
        <taxon>Colwellia</taxon>
    </lineage>
</organism>
<evidence type="ECO:0000256" key="4">
    <source>
        <dbReference type="ARBA" id="ARBA00022475"/>
    </source>
</evidence>
<dbReference type="Pfam" id="PF01292">
    <property type="entry name" value="Ni_hydr_CYTB"/>
    <property type="match status" value="1"/>
</dbReference>
<dbReference type="InterPro" id="IPR011577">
    <property type="entry name" value="Cyt_b561_bac/Ni-Hgenase"/>
</dbReference>
<dbReference type="AlphaFoldDB" id="A0A5C6QNR9"/>
<keyword evidence="6 13" id="KW-0812">Transmembrane</keyword>
<evidence type="ECO:0000256" key="2">
    <source>
        <dbReference type="ARBA" id="ARBA00004651"/>
    </source>
</evidence>
<dbReference type="PANTHER" id="PTHR30529:SF1">
    <property type="entry name" value="CYTOCHROME B561 HOMOLOG 2"/>
    <property type="match status" value="1"/>
</dbReference>
<evidence type="ECO:0000256" key="9">
    <source>
        <dbReference type="ARBA" id="ARBA00022989"/>
    </source>
</evidence>
<protein>
    <submittedName>
        <fullName evidence="15">Cytochrome b</fullName>
    </submittedName>
</protein>
<evidence type="ECO:0000256" key="7">
    <source>
        <dbReference type="ARBA" id="ARBA00022723"/>
    </source>
</evidence>
<dbReference type="EMBL" id="VOLT01000002">
    <property type="protein sequence ID" value="TWX70624.1"/>
    <property type="molecule type" value="Genomic_DNA"/>
</dbReference>
<sequence length="178" mass="20203">MKTYNKLSRLNHWSVAIFFMVMLIAGLTLEYGGLSKADNFTLLKFHKAMGVLLFLWGLWRVGYRLVQGFAEPVSIVERWQQIASKAIHNLLLLAVVMMPVSGLVMALFSGYPTDVFGLVTIPSIEKIDSISMFARSVHKWVAYAFITALFLHIGAALKHHFINRDQTLTRMIFGKIQK</sequence>
<keyword evidence="9 13" id="KW-1133">Transmembrane helix</keyword>
<gene>
    <name evidence="15" type="ORF">ESZ36_02870</name>
</gene>
<keyword evidence="4" id="KW-1003">Cell membrane</keyword>
<proteinExistence type="inferred from homology"/>
<comment type="cofactor">
    <cofactor evidence="1">
        <name>heme b</name>
        <dbReference type="ChEBI" id="CHEBI:60344"/>
    </cofactor>
</comment>
<evidence type="ECO:0000259" key="14">
    <source>
        <dbReference type="Pfam" id="PF01292"/>
    </source>
</evidence>
<comment type="caution">
    <text evidence="15">The sequence shown here is derived from an EMBL/GenBank/DDBJ whole genome shotgun (WGS) entry which is preliminary data.</text>
</comment>
<evidence type="ECO:0000313" key="16">
    <source>
        <dbReference type="Proteomes" id="UP000321822"/>
    </source>
</evidence>
<dbReference type="GO" id="GO:0046872">
    <property type="term" value="F:metal ion binding"/>
    <property type="evidence" value="ECO:0007669"/>
    <property type="project" value="UniProtKB-KW"/>
</dbReference>
<dbReference type="GO" id="GO:0020037">
    <property type="term" value="F:heme binding"/>
    <property type="evidence" value="ECO:0007669"/>
    <property type="project" value="TreeGrafter"/>
</dbReference>
<feature type="domain" description="Cytochrome b561 bacterial/Ni-hydrogenase" evidence="14">
    <location>
        <begin position="4"/>
        <end position="174"/>
    </location>
</feature>
<evidence type="ECO:0000256" key="3">
    <source>
        <dbReference type="ARBA" id="ARBA00022448"/>
    </source>
</evidence>
<keyword evidence="5" id="KW-0349">Heme</keyword>
<evidence type="ECO:0000256" key="6">
    <source>
        <dbReference type="ARBA" id="ARBA00022692"/>
    </source>
</evidence>
<name>A0A5C6QNR9_9GAMM</name>
<dbReference type="OrthoDB" id="9793784at2"/>